<proteinExistence type="inferred from homology"/>
<comment type="subcellular location">
    <subcellularLocation>
        <location evidence="1">Cell membrane</location>
        <topology evidence="1">Multi-pass membrane protein</topology>
    </subcellularLocation>
</comment>
<feature type="transmembrane region" description="Helical" evidence="8">
    <location>
        <begin position="131"/>
        <end position="151"/>
    </location>
</feature>
<feature type="transmembrane region" description="Helical" evidence="8">
    <location>
        <begin position="252"/>
        <end position="281"/>
    </location>
</feature>
<keyword evidence="10" id="KW-1185">Reference proteome</keyword>
<feature type="transmembrane region" description="Helical" evidence="8">
    <location>
        <begin position="20"/>
        <end position="41"/>
    </location>
</feature>
<gene>
    <name evidence="9" type="ORF">RxyAA322_28090</name>
</gene>
<dbReference type="AlphaFoldDB" id="A0A510HNE9"/>
<dbReference type="GO" id="GO:0005886">
    <property type="term" value="C:plasma membrane"/>
    <property type="evidence" value="ECO:0007669"/>
    <property type="project" value="UniProtKB-SubCell"/>
</dbReference>
<keyword evidence="5 8" id="KW-0812">Transmembrane</keyword>
<dbReference type="PANTHER" id="PTHR30472">
    <property type="entry name" value="FERRIC ENTEROBACTIN TRANSPORT SYSTEM PERMEASE PROTEIN"/>
    <property type="match status" value="1"/>
</dbReference>
<dbReference type="CDD" id="cd06550">
    <property type="entry name" value="TM_ABC_iron-siderophores_like"/>
    <property type="match status" value="1"/>
</dbReference>
<dbReference type="InterPro" id="IPR037294">
    <property type="entry name" value="ABC_BtuC-like"/>
</dbReference>
<feature type="transmembrane region" description="Helical" evidence="8">
    <location>
        <begin position="319"/>
        <end position="340"/>
    </location>
</feature>
<dbReference type="SUPFAM" id="SSF81345">
    <property type="entry name" value="ABC transporter involved in vitamin B12 uptake, BtuC"/>
    <property type="match status" value="1"/>
</dbReference>
<evidence type="ECO:0000256" key="1">
    <source>
        <dbReference type="ARBA" id="ARBA00004651"/>
    </source>
</evidence>
<evidence type="ECO:0000256" key="7">
    <source>
        <dbReference type="ARBA" id="ARBA00023136"/>
    </source>
</evidence>
<evidence type="ECO:0000256" key="3">
    <source>
        <dbReference type="ARBA" id="ARBA00022448"/>
    </source>
</evidence>
<evidence type="ECO:0000256" key="2">
    <source>
        <dbReference type="ARBA" id="ARBA00007935"/>
    </source>
</evidence>
<evidence type="ECO:0000256" key="5">
    <source>
        <dbReference type="ARBA" id="ARBA00022692"/>
    </source>
</evidence>
<comment type="similarity">
    <text evidence="2">Belongs to the binding-protein-dependent transport system permease family. FecCD subfamily.</text>
</comment>
<evidence type="ECO:0000256" key="8">
    <source>
        <dbReference type="SAM" id="Phobius"/>
    </source>
</evidence>
<evidence type="ECO:0000313" key="9">
    <source>
        <dbReference type="EMBL" id="BBL80955.1"/>
    </source>
</evidence>
<dbReference type="PANTHER" id="PTHR30472:SF24">
    <property type="entry name" value="FERRIC ENTEROBACTIN TRANSPORT SYSTEM PERMEASE PROTEIN FEPG"/>
    <property type="match status" value="1"/>
</dbReference>
<dbReference type="EMBL" id="AP019791">
    <property type="protein sequence ID" value="BBL80955.1"/>
    <property type="molecule type" value="Genomic_DNA"/>
</dbReference>
<accession>A0A510HNE9</accession>
<evidence type="ECO:0000313" key="10">
    <source>
        <dbReference type="Proteomes" id="UP000318065"/>
    </source>
</evidence>
<dbReference type="Pfam" id="PF01032">
    <property type="entry name" value="FecCD"/>
    <property type="match status" value="1"/>
</dbReference>
<keyword evidence="6 8" id="KW-1133">Transmembrane helix</keyword>
<organism evidence="9 10">
    <name type="scientific">Rubrobacter xylanophilus</name>
    <dbReference type="NCBI Taxonomy" id="49319"/>
    <lineage>
        <taxon>Bacteria</taxon>
        <taxon>Bacillati</taxon>
        <taxon>Actinomycetota</taxon>
        <taxon>Rubrobacteria</taxon>
        <taxon>Rubrobacterales</taxon>
        <taxon>Rubrobacteraceae</taxon>
        <taxon>Rubrobacter</taxon>
    </lineage>
</organism>
<dbReference type="FunFam" id="1.10.3470.10:FF:000001">
    <property type="entry name" value="Vitamin B12 ABC transporter permease BtuC"/>
    <property type="match status" value="1"/>
</dbReference>
<keyword evidence="7 8" id="KW-0472">Membrane</keyword>
<dbReference type="Proteomes" id="UP000318065">
    <property type="component" value="Chromosome"/>
</dbReference>
<keyword evidence="3" id="KW-0813">Transport</keyword>
<dbReference type="OrthoDB" id="4455417at2"/>
<reference evidence="9" key="1">
    <citation type="journal article" date="2019" name="Microbiol. Resour. Announc.">
        <title>Complete Genome Sequence of Rubrobacter xylanophilus Strain AA3-22, Isolated from Arima Onsen in Japan.</title>
        <authorList>
            <person name="Tomariguchi N."/>
            <person name="Miyazaki K."/>
        </authorList>
    </citation>
    <scope>NUCLEOTIDE SEQUENCE [LARGE SCALE GENOMIC DNA]</scope>
    <source>
        <strain evidence="9">AA3-22</strain>
    </source>
</reference>
<evidence type="ECO:0000256" key="4">
    <source>
        <dbReference type="ARBA" id="ARBA00022475"/>
    </source>
</evidence>
<keyword evidence="4" id="KW-1003">Cell membrane</keyword>
<dbReference type="RefSeq" id="WP_143528895.1">
    <property type="nucleotide sequence ID" value="NZ_AP019791.1"/>
</dbReference>
<protein>
    <submittedName>
        <fullName evidence="9">Iron ABC transporter permease</fullName>
    </submittedName>
</protein>
<dbReference type="GO" id="GO:0033214">
    <property type="term" value="P:siderophore-iron import into cell"/>
    <property type="evidence" value="ECO:0007669"/>
    <property type="project" value="TreeGrafter"/>
</dbReference>
<feature type="transmembrane region" description="Helical" evidence="8">
    <location>
        <begin position="293"/>
        <end position="312"/>
    </location>
</feature>
<evidence type="ECO:0000256" key="6">
    <source>
        <dbReference type="ARBA" id="ARBA00022989"/>
    </source>
</evidence>
<dbReference type="InterPro" id="IPR000522">
    <property type="entry name" value="ABC_transptr_permease_BtuC"/>
</dbReference>
<dbReference type="GO" id="GO:0022857">
    <property type="term" value="F:transmembrane transporter activity"/>
    <property type="evidence" value="ECO:0007669"/>
    <property type="project" value="InterPro"/>
</dbReference>
<feature type="transmembrane region" description="Helical" evidence="8">
    <location>
        <begin position="107"/>
        <end position="125"/>
    </location>
</feature>
<feature type="transmembrane region" description="Helical" evidence="8">
    <location>
        <begin position="77"/>
        <end position="95"/>
    </location>
</feature>
<name>A0A510HNE9_9ACTN</name>
<dbReference type="Gene3D" id="1.10.3470.10">
    <property type="entry name" value="ABC transporter involved in vitamin B12 uptake, BtuC"/>
    <property type="match status" value="1"/>
</dbReference>
<sequence>MRRRAVLRRGGFSLPLDLRAAAVTAGLCAAGLVGVVLHVGLGEYPISPPDVVRALLGLSAGDENYAFIVNVLRLPRALVAFLVGAALALSGAVLQGLTRNPLAAPEIVGINAGAGLAAVALIVAFPYVPAALVPPAAFVGAVVVAATLYLLAWRGGSSPVRLILIGVGVSAVATAMTTIMITYGEIEQVSQALVWLTGSVYGRSWEELWPLLPWLALFGALALFRARQLNALTLGEEVAAGLGVGVERERGLLLLCSVALAAAAVATAGTVGFVGLMAPHIARRLVGPSHGGLLPAAAASGGVLVVAADLVGRVAFAPLEIPCGIVTSAVGAPFFIYLLYRSTDAKQ</sequence>
<feature type="transmembrane region" description="Helical" evidence="8">
    <location>
        <begin position="163"/>
        <end position="183"/>
    </location>
</feature>